<dbReference type="RefSeq" id="WP_083344989.1">
    <property type="nucleotide sequence ID" value="NZ_LT629690.1"/>
</dbReference>
<feature type="domain" description="OmpR/PhoB-type" evidence="5">
    <location>
        <begin position="2"/>
        <end position="100"/>
    </location>
</feature>
<dbReference type="Proteomes" id="UP000182427">
    <property type="component" value="Chromosome I"/>
</dbReference>
<proteinExistence type="inferred from homology"/>
<dbReference type="OrthoDB" id="9045337at2"/>
<feature type="transmembrane region" description="Helical" evidence="4">
    <location>
        <begin position="145"/>
        <end position="165"/>
    </location>
</feature>
<organism evidence="6 7">
    <name type="scientific">Terriglobus roseus</name>
    <dbReference type="NCBI Taxonomy" id="392734"/>
    <lineage>
        <taxon>Bacteria</taxon>
        <taxon>Pseudomonadati</taxon>
        <taxon>Acidobacteriota</taxon>
        <taxon>Terriglobia</taxon>
        <taxon>Terriglobales</taxon>
        <taxon>Acidobacteriaceae</taxon>
        <taxon>Terriglobus</taxon>
    </lineage>
</organism>
<accession>A0A1G7JXR9</accession>
<feature type="DNA-binding region" description="OmpR/PhoB-type" evidence="3">
    <location>
        <begin position="2"/>
        <end position="100"/>
    </location>
</feature>
<dbReference type="GO" id="GO:0006355">
    <property type="term" value="P:regulation of DNA-templated transcription"/>
    <property type="evidence" value="ECO:0007669"/>
    <property type="project" value="InterPro"/>
</dbReference>
<dbReference type="SUPFAM" id="SSF82171">
    <property type="entry name" value="DPP6 N-terminal domain-like"/>
    <property type="match status" value="2"/>
</dbReference>
<dbReference type="InterPro" id="IPR011042">
    <property type="entry name" value="6-blade_b-propeller_TolB-like"/>
</dbReference>
<dbReference type="InterPro" id="IPR001867">
    <property type="entry name" value="OmpR/PhoB-type_DNA-bd"/>
</dbReference>
<dbReference type="PROSITE" id="PS51755">
    <property type="entry name" value="OMPR_PHOB"/>
    <property type="match status" value="1"/>
</dbReference>
<keyword evidence="7" id="KW-1185">Reference proteome</keyword>
<dbReference type="SUPFAM" id="SSF46894">
    <property type="entry name" value="C-terminal effector domain of the bipartite response regulators"/>
    <property type="match status" value="1"/>
</dbReference>
<protein>
    <submittedName>
        <fullName evidence="6">WD40-like Beta Propeller Repeat</fullName>
    </submittedName>
</protein>
<dbReference type="Gene3D" id="2.120.10.30">
    <property type="entry name" value="TolB, C-terminal domain"/>
    <property type="match status" value="2"/>
</dbReference>
<evidence type="ECO:0000256" key="3">
    <source>
        <dbReference type="PROSITE-ProRule" id="PRU01091"/>
    </source>
</evidence>
<evidence type="ECO:0000256" key="4">
    <source>
        <dbReference type="SAM" id="Phobius"/>
    </source>
</evidence>
<dbReference type="InterPro" id="IPR036388">
    <property type="entry name" value="WH-like_DNA-bd_sf"/>
</dbReference>
<evidence type="ECO:0000259" key="5">
    <source>
        <dbReference type="PROSITE" id="PS51755"/>
    </source>
</evidence>
<dbReference type="Pfam" id="PF00486">
    <property type="entry name" value="Trans_reg_C"/>
    <property type="match status" value="1"/>
</dbReference>
<keyword evidence="4" id="KW-0472">Membrane</keyword>
<comment type="similarity">
    <text evidence="1">Belongs to the TolB family.</text>
</comment>
<dbReference type="InterPro" id="IPR016032">
    <property type="entry name" value="Sig_transdc_resp-reg_C-effctor"/>
</dbReference>
<evidence type="ECO:0000256" key="1">
    <source>
        <dbReference type="ARBA" id="ARBA00009820"/>
    </source>
</evidence>
<dbReference type="EMBL" id="LT629690">
    <property type="protein sequence ID" value="SDF29615.1"/>
    <property type="molecule type" value="Genomic_DNA"/>
</dbReference>
<keyword evidence="4" id="KW-1133">Transmembrane helix</keyword>
<dbReference type="GO" id="GO:0000160">
    <property type="term" value="P:phosphorelay signal transduction system"/>
    <property type="evidence" value="ECO:0007669"/>
    <property type="project" value="InterPro"/>
</dbReference>
<dbReference type="AlphaFoldDB" id="A0A1G7JXR9"/>
<gene>
    <name evidence="6" type="ORF">SAMN05444167_1982</name>
</gene>
<dbReference type="CDD" id="cd00383">
    <property type="entry name" value="trans_reg_C"/>
    <property type="match status" value="1"/>
</dbReference>
<dbReference type="PANTHER" id="PTHR36842:SF1">
    <property type="entry name" value="PROTEIN TOLB"/>
    <property type="match status" value="1"/>
</dbReference>
<evidence type="ECO:0000313" key="7">
    <source>
        <dbReference type="Proteomes" id="UP000182427"/>
    </source>
</evidence>
<name>A0A1G7JXR9_9BACT</name>
<dbReference type="Pfam" id="PF07676">
    <property type="entry name" value="PD40"/>
    <property type="match status" value="3"/>
</dbReference>
<dbReference type="InterPro" id="IPR011659">
    <property type="entry name" value="WD40"/>
</dbReference>
<dbReference type="GO" id="GO:0003677">
    <property type="term" value="F:DNA binding"/>
    <property type="evidence" value="ECO:0007669"/>
    <property type="project" value="UniProtKB-UniRule"/>
</dbReference>
<evidence type="ECO:0000256" key="2">
    <source>
        <dbReference type="ARBA" id="ARBA00023125"/>
    </source>
</evidence>
<keyword evidence="2 3" id="KW-0238">DNA-binding</keyword>
<sequence>MKQILHFGEYTFEPNQMVVMRGIEIIDMPQRQREALSLLLQANGKTVSREEFLDTVWKGVVVEEHNLTQTIFMLRKALGKLPNGREYIETVPKKGYRISLGALTQGNSLSTSNSESDVLDKLREDFVGARPSQTSHQVVTVKSSLFIGLIAVFVFAVVPIFGNVYNQRESLRSVTKLTRDGFTKISRAPLILDKGMLVFTELRGKKSYLASVSVDGGTIAAAPLNATNGYISAVRSSRAEALVSRDDRDGPITAVTLQGHPSQSVAELFGRSASWSPDGTQVVYVSQQRVMLANSDGQDASVLASPAGTPFWPSWSPDGKSVRFSVHEANEQKSLYEVDLADRNVTPVLKGDPHEHHACCGSWSSDGKYFVYVVDGESSSSVWARREKLFRWKSTGDPWEIAAGPVDFWRSPMLSPDLRHLYAMGVQSRLYLTMLSHNCEPLLRDLSVSSLSVSHDGEWIAYTLHPEGSLWKSRLDGSERIQLSAPGEFAKFPQWSADDRTLIYVRERNGENTIGRVNAAGGGARTTVAAIRDVRQIAYSPSGETVAFESQSGGNRLESAIFTLTLGDQKVEALPGGSGLSSPKWSSDGRYLSAVSNDQSKLKLFDVASRTWHDVSSSTTIGAQAWDRKKDALYFIEAREGSYVLMKYLVAGGNLTEVQKMPERYDEDYSSSVLEVTPSGELLFGYSVGENELYDISIDLS</sequence>
<evidence type="ECO:0000313" key="6">
    <source>
        <dbReference type="EMBL" id="SDF29615.1"/>
    </source>
</evidence>
<reference evidence="6 7" key="1">
    <citation type="submission" date="2016-10" db="EMBL/GenBank/DDBJ databases">
        <authorList>
            <person name="de Groot N.N."/>
        </authorList>
    </citation>
    <scope>NUCLEOTIDE SEQUENCE [LARGE SCALE GENOMIC DNA]</scope>
    <source>
        <strain evidence="6 7">GAS232</strain>
    </source>
</reference>
<dbReference type="PANTHER" id="PTHR36842">
    <property type="entry name" value="PROTEIN TOLB HOMOLOG"/>
    <property type="match status" value="1"/>
</dbReference>
<dbReference type="Gene3D" id="1.10.10.10">
    <property type="entry name" value="Winged helix-like DNA-binding domain superfamily/Winged helix DNA-binding domain"/>
    <property type="match status" value="1"/>
</dbReference>
<dbReference type="SMART" id="SM00862">
    <property type="entry name" value="Trans_reg_C"/>
    <property type="match status" value="1"/>
</dbReference>
<keyword evidence="4" id="KW-0812">Transmembrane</keyword>